<evidence type="ECO:0000256" key="5">
    <source>
        <dbReference type="ARBA" id="ARBA00023136"/>
    </source>
</evidence>
<evidence type="ECO:0000256" key="4">
    <source>
        <dbReference type="ARBA" id="ARBA00022989"/>
    </source>
</evidence>
<comment type="subcellular location">
    <subcellularLocation>
        <location evidence="1">Cell membrane</location>
    </subcellularLocation>
</comment>
<sequence>MDIQNFELLDGVQLSIFAMLVVFLILVLLQFIIYAFKYLPKEQAAKSSGTVKKAVSEASSAPDEEEMVAMLVASIMAKDEYKGDVVIKSVKRIS</sequence>
<protein>
    <submittedName>
        <fullName evidence="7">Sodium pump decarboxylases, gamma subunit</fullName>
    </submittedName>
</protein>
<dbReference type="GO" id="GO:0015081">
    <property type="term" value="F:sodium ion transmembrane transporter activity"/>
    <property type="evidence" value="ECO:0007669"/>
    <property type="project" value="InterPro"/>
</dbReference>
<evidence type="ECO:0000313" key="8">
    <source>
        <dbReference type="Proteomes" id="UP000184251"/>
    </source>
</evidence>
<dbReference type="GO" id="GO:0036376">
    <property type="term" value="P:sodium ion export across plasma membrane"/>
    <property type="evidence" value="ECO:0007669"/>
    <property type="project" value="InterPro"/>
</dbReference>
<reference evidence="7 8" key="1">
    <citation type="submission" date="2016-11" db="EMBL/GenBank/DDBJ databases">
        <authorList>
            <person name="Jaros S."/>
            <person name="Januszkiewicz K."/>
            <person name="Wedrychowicz H."/>
        </authorList>
    </citation>
    <scope>NUCLEOTIDE SEQUENCE [LARGE SCALE GENOMIC DNA]</scope>
    <source>
        <strain evidence="7 8">DSM 14828</strain>
    </source>
</reference>
<keyword evidence="5 6" id="KW-0472">Membrane</keyword>
<dbReference type="InterPro" id="IPR005899">
    <property type="entry name" value="Na_pump_deCOase"/>
</dbReference>
<dbReference type="RefSeq" id="WP_073269470.1">
    <property type="nucleotide sequence ID" value="NZ_FQTU01000002.1"/>
</dbReference>
<dbReference type="GO" id="GO:0005886">
    <property type="term" value="C:plasma membrane"/>
    <property type="evidence" value="ECO:0007669"/>
    <property type="project" value="UniProtKB-SubCell"/>
</dbReference>
<dbReference type="EMBL" id="FQTU01000002">
    <property type="protein sequence ID" value="SHE42963.1"/>
    <property type="molecule type" value="Genomic_DNA"/>
</dbReference>
<dbReference type="STRING" id="1120975.SAMN02746064_00471"/>
<keyword evidence="4 6" id="KW-1133">Transmembrane helix</keyword>
<accession>A0A1M4TET8</accession>
<evidence type="ECO:0000256" key="1">
    <source>
        <dbReference type="ARBA" id="ARBA00004236"/>
    </source>
</evidence>
<dbReference type="AlphaFoldDB" id="A0A1M4TET8"/>
<proteinExistence type="predicted"/>
<organism evidence="7 8">
    <name type="scientific">Alkalibacter saccharofermentans DSM 14828</name>
    <dbReference type="NCBI Taxonomy" id="1120975"/>
    <lineage>
        <taxon>Bacteria</taxon>
        <taxon>Bacillati</taxon>
        <taxon>Bacillota</taxon>
        <taxon>Clostridia</taxon>
        <taxon>Eubacteriales</taxon>
        <taxon>Eubacteriaceae</taxon>
        <taxon>Alkalibacter</taxon>
    </lineage>
</organism>
<keyword evidence="8" id="KW-1185">Reference proteome</keyword>
<evidence type="ECO:0000256" key="3">
    <source>
        <dbReference type="ARBA" id="ARBA00022692"/>
    </source>
</evidence>
<evidence type="ECO:0000256" key="6">
    <source>
        <dbReference type="SAM" id="Phobius"/>
    </source>
</evidence>
<dbReference type="Proteomes" id="UP000184251">
    <property type="component" value="Unassembled WGS sequence"/>
</dbReference>
<gene>
    <name evidence="7" type="ORF">SAMN02746064_00471</name>
</gene>
<evidence type="ECO:0000313" key="7">
    <source>
        <dbReference type="EMBL" id="SHE42963.1"/>
    </source>
</evidence>
<dbReference type="Pfam" id="PF04277">
    <property type="entry name" value="OAD_gamma"/>
    <property type="match status" value="1"/>
</dbReference>
<feature type="transmembrane region" description="Helical" evidence="6">
    <location>
        <begin position="12"/>
        <end position="36"/>
    </location>
</feature>
<keyword evidence="3 6" id="KW-0812">Transmembrane</keyword>
<name>A0A1M4TET8_9FIRM</name>
<evidence type="ECO:0000256" key="2">
    <source>
        <dbReference type="ARBA" id="ARBA00022475"/>
    </source>
</evidence>
<keyword evidence="2" id="KW-1003">Cell membrane</keyword>